<proteinExistence type="predicted"/>
<reference evidence="1" key="1">
    <citation type="submission" date="2022-12" db="EMBL/GenBank/DDBJ databases">
        <authorList>
            <person name="Petersen C."/>
        </authorList>
    </citation>
    <scope>NUCLEOTIDE SEQUENCE</scope>
    <source>
        <strain evidence="1">IBT 29495</strain>
    </source>
</reference>
<name>A0A9W9Y4E4_9EURO</name>
<reference evidence="1" key="2">
    <citation type="journal article" date="2023" name="IMA Fungus">
        <title>Comparative genomic study of the Penicillium genus elucidates a diverse pangenome and 15 lateral gene transfer events.</title>
        <authorList>
            <person name="Petersen C."/>
            <person name="Sorensen T."/>
            <person name="Nielsen M.R."/>
            <person name="Sondergaard T.E."/>
            <person name="Sorensen J.L."/>
            <person name="Fitzpatrick D.A."/>
            <person name="Frisvad J.C."/>
            <person name="Nielsen K.L."/>
        </authorList>
    </citation>
    <scope>NUCLEOTIDE SEQUENCE</scope>
    <source>
        <strain evidence="1">IBT 29495</strain>
    </source>
</reference>
<dbReference type="Proteomes" id="UP001149954">
    <property type="component" value="Unassembled WGS sequence"/>
</dbReference>
<dbReference type="EMBL" id="JAPWDS010000001">
    <property type="protein sequence ID" value="KAJ5520037.1"/>
    <property type="molecule type" value="Genomic_DNA"/>
</dbReference>
<organism evidence="1 2">
    <name type="scientific">Penicillium fimorum</name>
    <dbReference type="NCBI Taxonomy" id="1882269"/>
    <lineage>
        <taxon>Eukaryota</taxon>
        <taxon>Fungi</taxon>
        <taxon>Dikarya</taxon>
        <taxon>Ascomycota</taxon>
        <taxon>Pezizomycotina</taxon>
        <taxon>Eurotiomycetes</taxon>
        <taxon>Eurotiomycetidae</taxon>
        <taxon>Eurotiales</taxon>
        <taxon>Aspergillaceae</taxon>
        <taxon>Penicillium</taxon>
    </lineage>
</organism>
<evidence type="ECO:0000313" key="2">
    <source>
        <dbReference type="Proteomes" id="UP001149954"/>
    </source>
</evidence>
<comment type="caution">
    <text evidence="1">The sequence shown here is derived from an EMBL/GenBank/DDBJ whole genome shotgun (WGS) entry which is preliminary data.</text>
</comment>
<gene>
    <name evidence="1" type="ORF">N7463_000490</name>
</gene>
<accession>A0A9W9Y4E4</accession>
<keyword evidence="2" id="KW-1185">Reference proteome</keyword>
<dbReference type="OrthoDB" id="184880at2759"/>
<dbReference type="AlphaFoldDB" id="A0A9W9Y4E4"/>
<evidence type="ECO:0000313" key="1">
    <source>
        <dbReference type="EMBL" id="KAJ5520037.1"/>
    </source>
</evidence>
<sequence length="84" mass="9850">MGVINNCILVFSEDRGQFADAWSITTTHLRPATIHVQPFQWELFRRTERQYLLPHYVSEMDRLGRQHECTKVGCNGNLQQFPES</sequence>
<protein>
    <submittedName>
        <fullName evidence="1">Uncharacterized protein</fullName>
    </submittedName>
</protein>